<comment type="cofactor">
    <cofactor evidence="1">
        <name>Mg(2+)</name>
        <dbReference type="ChEBI" id="CHEBI:18420"/>
    </cofactor>
</comment>
<name>A0ABU5E328_9PROT</name>
<evidence type="ECO:0000256" key="3">
    <source>
        <dbReference type="ARBA" id="ARBA00022842"/>
    </source>
</evidence>
<gene>
    <name evidence="7" type="ORF">SMD31_17435</name>
</gene>
<evidence type="ECO:0000256" key="5">
    <source>
        <dbReference type="RuleBase" id="RU000384"/>
    </source>
</evidence>
<organism evidence="7 8">
    <name type="scientific">Dongia rigui</name>
    <dbReference type="NCBI Taxonomy" id="940149"/>
    <lineage>
        <taxon>Bacteria</taxon>
        <taxon>Pseudomonadati</taxon>
        <taxon>Pseudomonadota</taxon>
        <taxon>Alphaproteobacteria</taxon>
        <taxon>Rhodospirillales</taxon>
        <taxon>Dongiaceae</taxon>
        <taxon>Dongia</taxon>
    </lineage>
</organism>
<dbReference type="RefSeq" id="WP_320502200.1">
    <property type="nucleotide sequence ID" value="NZ_JAXCLX010000003.1"/>
</dbReference>
<comment type="caution">
    <text evidence="7">The sequence shown here is derived from an EMBL/GenBank/DDBJ whole genome shotgun (WGS) entry which is preliminary data.</text>
</comment>
<keyword evidence="3" id="KW-0460">Magnesium</keyword>
<dbReference type="InterPro" id="IPR008146">
    <property type="entry name" value="Gln_synth_cat_dom"/>
</dbReference>
<feature type="domain" description="GS catalytic" evidence="6">
    <location>
        <begin position="99"/>
        <end position="429"/>
    </location>
</feature>
<dbReference type="Pfam" id="PF00120">
    <property type="entry name" value="Gln-synt_C"/>
    <property type="match status" value="1"/>
</dbReference>
<dbReference type="PROSITE" id="PS51987">
    <property type="entry name" value="GS_CATALYTIC"/>
    <property type="match status" value="1"/>
</dbReference>
<comment type="similarity">
    <text evidence="4 5">Belongs to the glutamine synthetase family.</text>
</comment>
<dbReference type="InterPro" id="IPR014746">
    <property type="entry name" value="Gln_synth/guanido_kin_cat_dom"/>
</dbReference>
<evidence type="ECO:0000313" key="8">
    <source>
        <dbReference type="Proteomes" id="UP001271769"/>
    </source>
</evidence>
<keyword evidence="2 7" id="KW-0436">Ligase</keyword>
<protein>
    <submittedName>
        <fullName evidence="7">Glutamine synthetase family protein</fullName>
        <ecNumber evidence="7">6.3.1.-</ecNumber>
    </submittedName>
</protein>
<evidence type="ECO:0000313" key="7">
    <source>
        <dbReference type="EMBL" id="MDY0873727.1"/>
    </source>
</evidence>
<dbReference type="SUPFAM" id="SSF55931">
    <property type="entry name" value="Glutamine synthetase/guanido kinase"/>
    <property type="match status" value="1"/>
</dbReference>
<dbReference type="PROSITE" id="PS00181">
    <property type="entry name" value="GLNA_ATP"/>
    <property type="match status" value="1"/>
</dbReference>
<dbReference type="InterPro" id="IPR027303">
    <property type="entry name" value="Gln_synth_gly_rich_site"/>
</dbReference>
<sequence length="429" mass="46560">MAGGERLRLLFCDHLNLARGKYLPAAKMVDSSSRFCIGVYAVSYAKDLIPAPGSKMLEGLPDYDAVYKAADIRAGWEPNTKVVIADQYDGQGNPLPLCGRGALKRAIADWNKLGFSPKVGIELEAYAFVRNPEGKWVPYDTPGAFVYSTGPFTDPLRFTDAIWEKATAAGFRIDCFTSEYDSPQFEFTLTYDEALKAVDDIFLFRLLAREVALEHGVLLTFMPKPILNLAGNGLHVNFSFADKAGKNAVGDATVPEQMPALTRGCIAGLMHHHAAMAGLIAPTVNSYDRLKPASLSGFWRNWGVDHRGVTTRLSAEGGAKSRIEHRMADGAANPYTTVATILQAARLGFVGNYDLAPAETADCLETHDAKDGVAENLGGALDALEADKALVAAVGEGLVENHVFVKRHEIERVAGLDAEALRDYYINFI</sequence>
<evidence type="ECO:0000259" key="6">
    <source>
        <dbReference type="PROSITE" id="PS51987"/>
    </source>
</evidence>
<dbReference type="SMART" id="SM01230">
    <property type="entry name" value="Gln-synt_C"/>
    <property type="match status" value="1"/>
</dbReference>
<evidence type="ECO:0000256" key="4">
    <source>
        <dbReference type="PROSITE-ProRule" id="PRU01331"/>
    </source>
</evidence>
<evidence type="ECO:0000256" key="1">
    <source>
        <dbReference type="ARBA" id="ARBA00001946"/>
    </source>
</evidence>
<dbReference type="GO" id="GO:0016874">
    <property type="term" value="F:ligase activity"/>
    <property type="evidence" value="ECO:0007669"/>
    <property type="project" value="UniProtKB-KW"/>
</dbReference>
<dbReference type="Proteomes" id="UP001271769">
    <property type="component" value="Unassembled WGS sequence"/>
</dbReference>
<accession>A0ABU5E328</accession>
<evidence type="ECO:0000256" key="2">
    <source>
        <dbReference type="ARBA" id="ARBA00022598"/>
    </source>
</evidence>
<dbReference type="PANTHER" id="PTHR43785">
    <property type="entry name" value="GAMMA-GLUTAMYLPUTRESCINE SYNTHETASE"/>
    <property type="match status" value="1"/>
</dbReference>
<keyword evidence="8" id="KW-1185">Reference proteome</keyword>
<dbReference type="Gene3D" id="3.30.590.10">
    <property type="entry name" value="Glutamine synthetase/guanido kinase, catalytic domain"/>
    <property type="match status" value="1"/>
</dbReference>
<dbReference type="PANTHER" id="PTHR43785:SF12">
    <property type="entry name" value="TYPE-1 GLUTAMINE SYNTHETASE 2"/>
    <property type="match status" value="1"/>
</dbReference>
<dbReference type="EMBL" id="JAXCLX010000003">
    <property type="protein sequence ID" value="MDY0873727.1"/>
    <property type="molecule type" value="Genomic_DNA"/>
</dbReference>
<dbReference type="EC" id="6.3.1.-" evidence="7"/>
<reference evidence="7 8" key="1">
    <citation type="journal article" date="2013" name="Antonie Van Leeuwenhoek">
        <title>Dongia rigui sp. nov., isolated from freshwater of a large wetland in Korea.</title>
        <authorList>
            <person name="Baik K.S."/>
            <person name="Hwang Y.M."/>
            <person name="Choi J.S."/>
            <person name="Kwon J."/>
            <person name="Seong C.N."/>
        </authorList>
    </citation>
    <scope>NUCLEOTIDE SEQUENCE [LARGE SCALE GENOMIC DNA]</scope>
    <source>
        <strain evidence="7 8">04SU4-P</strain>
    </source>
</reference>
<proteinExistence type="inferred from homology"/>